<dbReference type="GO" id="GO:0008233">
    <property type="term" value="F:peptidase activity"/>
    <property type="evidence" value="ECO:0007669"/>
    <property type="project" value="UniProtKB-KW"/>
</dbReference>
<reference evidence="9 10" key="1">
    <citation type="submission" date="2020-05" db="EMBL/GenBank/DDBJ databases">
        <title>Draft genome of Flavobacterium sp. IMCC34852.</title>
        <authorList>
            <person name="Song J."/>
            <person name="Cho J.-C."/>
        </authorList>
    </citation>
    <scope>NUCLEOTIDE SEQUENCE [LARGE SCALE GENOMIC DNA]</scope>
    <source>
        <strain evidence="9 10">IMCC34852</strain>
    </source>
</reference>
<gene>
    <name evidence="9" type="primary">xrtF</name>
    <name evidence="9" type="ORF">HKT18_06885</name>
</gene>
<dbReference type="GO" id="GO:0006508">
    <property type="term" value="P:proteolysis"/>
    <property type="evidence" value="ECO:0007669"/>
    <property type="project" value="UniProtKB-KW"/>
</dbReference>
<keyword evidence="5" id="KW-0378">Hydrolase</keyword>
<keyword evidence="4 8" id="KW-0812">Transmembrane</keyword>
<dbReference type="RefSeq" id="WP_171222123.1">
    <property type="nucleotide sequence ID" value="NZ_CP121446.1"/>
</dbReference>
<keyword evidence="7 8" id="KW-0472">Membrane</keyword>
<keyword evidence="10" id="KW-1185">Reference proteome</keyword>
<keyword evidence="6 8" id="KW-1133">Transmembrane helix</keyword>
<dbReference type="Pfam" id="PF09721">
    <property type="entry name" value="Exosortase_EpsH"/>
    <property type="match status" value="1"/>
</dbReference>
<evidence type="ECO:0000256" key="2">
    <source>
        <dbReference type="ARBA" id="ARBA00022475"/>
    </source>
</evidence>
<keyword evidence="3" id="KW-0645">Protease</keyword>
<evidence type="ECO:0000313" key="9">
    <source>
        <dbReference type="EMBL" id="NNT71936.1"/>
    </source>
</evidence>
<feature type="transmembrane region" description="Helical" evidence="8">
    <location>
        <begin position="150"/>
        <end position="171"/>
    </location>
</feature>
<comment type="caution">
    <text evidence="9">The sequence shown here is derived from an EMBL/GenBank/DDBJ whole genome shotgun (WGS) entry which is preliminary data.</text>
</comment>
<accession>A0A7Y3R8T1</accession>
<evidence type="ECO:0000256" key="3">
    <source>
        <dbReference type="ARBA" id="ARBA00022670"/>
    </source>
</evidence>
<evidence type="ECO:0000256" key="4">
    <source>
        <dbReference type="ARBA" id="ARBA00022692"/>
    </source>
</evidence>
<dbReference type="GO" id="GO:0005886">
    <property type="term" value="C:plasma membrane"/>
    <property type="evidence" value="ECO:0007669"/>
    <property type="project" value="UniProtKB-SubCell"/>
</dbReference>
<evidence type="ECO:0000256" key="1">
    <source>
        <dbReference type="ARBA" id="ARBA00004651"/>
    </source>
</evidence>
<organism evidence="9 10">
    <name type="scientific">Flavobacterium rivulicola</name>
    <dbReference type="NCBI Taxonomy" id="2732161"/>
    <lineage>
        <taxon>Bacteria</taxon>
        <taxon>Pseudomonadati</taxon>
        <taxon>Bacteroidota</taxon>
        <taxon>Flavobacteriia</taxon>
        <taxon>Flavobacteriales</taxon>
        <taxon>Flavobacteriaceae</taxon>
        <taxon>Flavobacterium</taxon>
    </lineage>
</organism>
<evidence type="ECO:0000256" key="7">
    <source>
        <dbReference type="ARBA" id="ARBA00023136"/>
    </source>
</evidence>
<evidence type="ECO:0000256" key="6">
    <source>
        <dbReference type="ARBA" id="ARBA00022989"/>
    </source>
</evidence>
<dbReference type="AlphaFoldDB" id="A0A7Y3R8T1"/>
<feature type="transmembrane region" description="Helical" evidence="8">
    <location>
        <begin position="88"/>
        <end position="109"/>
    </location>
</feature>
<evidence type="ECO:0000256" key="8">
    <source>
        <dbReference type="SAM" id="Phobius"/>
    </source>
</evidence>
<dbReference type="InterPro" id="IPR026323">
    <property type="entry name" value="Exosortase-related_prot_XrtF"/>
</dbReference>
<evidence type="ECO:0000256" key="5">
    <source>
        <dbReference type="ARBA" id="ARBA00022801"/>
    </source>
</evidence>
<dbReference type="Proteomes" id="UP000536509">
    <property type="component" value="Unassembled WGS sequence"/>
</dbReference>
<dbReference type="InterPro" id="IPR019127">
    <property type="entry name" value="Exosortase"/>
</dbReference>
<feature type="transmembrane region" description="Helical" evidence="8">
    <location>
        <begin position="116"/>
        <end position="144"/>
    </location>
</feature>
<name>A0A7Y3R8T1_9FLAO</name>
<dbReference type="EMBL" id="JABEVX010000003">
    <property type="protein sequence ID" value="NNT71936.1"/>
    <property type="molecule type" value="Genomic_DNA"/>
</dbReference>
<sequence>MKNLLLQYKPFLLFLGKFLLTYIVLTLVYQSYLNRFEVEKNEVDSFSQLVANQTQSVLTLFDAKAHIEAHPTEPSIKIFYKDQYISRIIEGCNALSVIILFVSFIVAFTGKFKQTLIFILLGSVLIHFLNIARIALLCIALYSFPEYEHMLHGVVFPLVIYGIVFLLWVIWVNKFSLHATTTAKK</sequence>
<protein>
    <submittedName>
        <fullName evidence="9">Exosortase family protein XrtF</fullName>
    </submittedName>
</protein>
<feature type="transmembrane region" description="Helical" evidence="8">
    <location>
        <begin position="12"/>
        <end position="32"/>
    </location>
</feature>
<dbReference type="InterPro" id="IPR026392">
    <property type="entry name" value="Exo/Archaeosortase_dom"/>
</dbReference>
<proteinExistence type="predicted"/>
<dbReference type="NCBIfam" id="TIGR04128">
    <property type="entry name" value="exoso_Fjoh_1448"/>
    <property type="match status" value="1"/>
</dbReference>
<evidence type="ECO:0000313" key="10">
    <source>
        <dbReference type="Proteomes" id="UP000536509"/>
    </source>
</evidence>
<comment type="subcellular location">
    <subcellularLocation>
        <location evidence="1">Cell membrane</location>
        <topology evidence="1">Multi-pass membrane protein</topology>
    </subcellularLocation>
</comment>
<dbReference type="NCBIfam" id="TIGR04178">
    <property type="entry name" value="exo_archaeo"/>
    <property type="match status" value="1"/>
</dbReference>
<keyword evidence="2" id="KW-1003">Cell membrane</keyword>